<keyword evidence="7" id="KW-0479">Metal-binding</keyword>
<evidence type="ECO:0000259" key="12">
    <source>
        <dbReference type="Pfam" id="PF00962"/>
    </source>
</evidence>
<comment type="cofactor">
    <cofactor evidence="1">
        <name>Zn(2+)</name>
        <dbReference type="ChEBI" id="CHEBI:29105"/>
    </cofactor>
</comment>
<keyword evidence="9" id="KW-0378">Hydrolase</keyword>
<accession>A0AAD4K1W5</accession>
<feature type="non-terminal residue" evidence="14">
    <location>
        <position position="1"/>
    </location>
</feature>
<evidence type="ECO:0000256" key="3">
    <source>
        <dbReference type="ARBA" id="ARBA00006083"/>
    </source>
</evidence>
<feature type="domain" description="Adenosine/AMP deaminase N-terminal" evidence="13">
    <location>
        <begin position="30"/>
        <end position="122"/>
    </location>
</feature>
<keyword evidence="11" id="KW-0812">Transmembrane</keyword>
<evidence type="ECO:0000313" key="15">
    <source>
        <dbReference type="Proteomes" id="UP001200034"/>
    </source>
</evidence>
<evidence type="ECO:0000256" key="2">
    <source>
        <dbReference type="ARBA" id="ARBA00004613"/>
    </source>
</evidence>
<dbReference type="EMBL" id="JAJJHW010002585">
    <property type="protein sequence ID" value="KAH8371702.1"/>
    <property type="molecule type" value="Genomic_DNA"/>
</dbReference>
<dbReference type="PANTHER" id="PTHR11409:SF39">
    <property type="entry name" value="ADENOSINE DEAMINASE 2"/>
    <property type="match status" value="1"/>
</dbReference>
<evidence type="ECO:0000256" key="11">
    <source>
        <dbReference type="SAM" id="Phobius"/>
    </source>
</evidence>
<feature type="non-terminal residue" evidence="14">
    <location>
        <position position="526"/>
    </location>
</feature>
<dbReference type="Pfam" id="PF08451">
    <property type="entry name" value="A_deaminase_N"/>
    <property type="match status" value="1"/>
</dbReference>
<keyword evidence="8" id="KW-0732">Signal</keyword>
<dbReference type="EC" id="3.5.4.4" evidence="4"/>
<keyword evidence="11" id="KW-1133">Transmembrane helix</keyword>
<dbReference type="GO" id="GO:0006154">
    <property type="term" value="P:adenosine catabolic process"/>
    <property type="evidence" value="ECO:0007669"/>
    <property type="project" value="InterPro"/>
</dbReference>
<dbReference type="Gene3D" id="3.20.20.140">
    <property type="entry name" value="Metal-dependent hydrolases"/>
    <property type="match status" value="1"/>
</dbReference>
<dbReference type="InterPro" id="IPR032466">
    <property type="entry name" value="Metal_Hydrolase"/>
</dbReference>
<evidence type="ECO:0000256" key="8">
    <source>
        <dbReference type="ARBA" id="ARBA00022729"/>
    </source>
</evidence>
<dbReference type="Pfam" id="PF00962">
    <property type="entry name" value="A_deaminase"/>
    <property type="match status" value="1"/>
</dbReference>
<evidence type="ECO:0000256" key="5">
    <source>
        <dbReference type="ARBA" id="ARBA00018099"/>
    </source>
</evidence>
<evidence type="ECO:0000259" key="13">
    <source>
        <dbReference type="Pfam" id="PF08451"/>
    </source>
</evidence>
<dbReference type="GO" id="GO:0005615">
    <property type="term" value="C:extracellular space"/>
    <property type="evidence" value="ECO:0007669"/>
    <property type="project" value="InterPro"/>
</dbReference>
<evidence type="ECO:0000256" key="10">
    <source>
        <dbReference type="ARBA" id="ARBA00047764"/>
    </source>
</evidence>
<gene>
    <name evidence="14" type="ORF">KR093_008553</name>
</gene>
<evidence type="ECO:0000256" key="7">
    <source>
        <dbReference type="ARBA" id="ARBA00022723"/>
    </source>
</evidence>
<keyword evidence="6" id="KW-0964">Secreted</keyword>
<organism evidence="14 15">
    <name type="scientific">Drosophila rubida</name>
    <dbReference type="NCBI Taxonomy" id="30044"/>
    <lineage>
        <taxon>Eukaryota</taxon>
        <taxon>Metazoa</taxon>
        <taxon>Ecdysozoa</taxon>
        <taxon>Arthropoda</taxon>
        <taxon>Hexapoda</taxon>
        <taxon>Insecta</taxon>
        <taxon>Pterygota</taxon>
        <taxon>Neoptera</taxon>
        <taxon>Endopterygota</taxon>
        <taxon>Diptera</taxon>
        <taxon>Brachycera</taxon>
        <taxon>Muscomorpha</taxon>
        <taxon>Ephydroidea</taxon>
        <taxon>Drosophilidae</taxon>
        <taxon>Drosophila</taxon>
    </lineage>
</organism>
<dbReference type="PANTHER" id="PTHR11409">
    <property type="entry name" value="ADENOSINE DEAMINASE"/>
    <property type="match status" value="1"/>
</dbReference>
<reference evidence="14" key="1">
    <citation type="journal article" date="2021" name="Mol. Ecol. Resour.">
        <title>Phylogenomic analyses of the genus Drosophila reveals genomic signals of climate adaptation.</title>
        <authorList>
            <person name="Li F."/>
            <person name="Rane R.V."/>
            <person name="Luria V."/>
            <person name="Xiong Z."/>
            <person name="Chen J."/>
            <person name="Li Z."/>
            <person name="Catullo R.A."/>
            <person name="Griffin P.C."/>
            <person name="Schiffer M."/>
            <person name="Pearce S."/>
            <person name="Lee S.F."/>
            <person name="McElroy K."/>
            <person name="Stocker A."/>
            <person name="Shirriffs J."/>
            <person name="Cockerell F."/>
            <person name="Coppin C."/>
            <person name="Sgro C.M."/>
            <person name="Karger A."/>
            <person name="Cain J.W."/>
            <person name="Weber J.A."/>
            <person name="Santpere G."/>
            <person name="Kirschner M.W."/>
            <person name="Hoffmann A.A."/>
            <person name="Oakeshott J.G."/>
            <person name="Zhang G."/>
        </authorList>
    </citation>
    <scope>NUCLEOTIDE SEQUENCE</scope>
    <source>
        <strain evidence="14">BGI-SZ-2011g</strain>
    </source>
</reference>
<dbReference type="GO" id="GO:0046872">
    <property type="term" value="F:metal ion binding"/>
    <property type="evidence" value="ECO:0007669"/>
    <property type="project" value="UniProtKB-KW"/>
</dbReference>
<dbReference type="InterPro" id="IPR001365">
    <property type="entry name" value="A_deaminase_dom"/>
</dbReference>
<dbReference type="Proteomes" id="UP001200034">
    <property type="component" value="Unassembled WGS sequence"/>
</dbReference>
<sequence>DETNNRDRSSKYSSLCWHLSLVMLVTTMVLALVWTIYLSFDYYACSLEQRFANMRRDFNQLEYRRRVGGRLKMSALEGLANDRMLTIKKLDEEMHHIWTDYQPRPQFLNSVQINSTDLYAVLRTMPKGGLLHVHDVGLISMDVLVNRSYMPDLWTCVDSLGVFEEFRFSRRSPGTQSKGDYECQWVLLHDLRGDDTAHYEHKLRKMLSVEGHSFKNATHLARHMRRAHRLIQGLLSFRPLFPSFLMSMLEDIYADGVNYVELRSELPTLYDLDGTNYTVWDTVYAYYTIANVFRSSHEDFIGLKLIYAPRRHSNQHQLKQYLDTARFLKSQFPNFVVGFDMISFGDECQQPPLGTQVQLLHASRQLDFYFHAGESRCATSEPHANLVDAALLGSKRIGNPINLLLHPEVARTMRITKIAVEVCPLSNYHLQYVSDFGQHPAASLIAWGHPIVVGSDYPSFWNAAPLTDDFYVTFVGIANQQASLRLLKQLAINSLQFSALNDIDKRKAHAQWQCSWNSWMETIMGQ</sequence>
<dbReference type="InterPro" id="IPR006330">
    <property type="entry name" value="Ado/ade_deaminase"/>
</dbReference>
<comment type="subcellular location">
    <subcellularLocation>
        <location evidence="2">Secreted</location>
    </subcellularLocation>
</comment>
<evidence type="ECO:0000256" key="6">
    <source>
        <dbReference type="ARBA" id="ARBA00022525"/>
    </source>
</evidence>
<dbReference type="SUPFAM" id="SSF51556">
    <property type="entry name" value="Metallo-dependent hydrolases"/>
    <property type="match status" value="1"/>
</dbReference>
<evidence type="ECO:0000256" key="9">
    <source>
        <dbReference type="ARBA" id="ARBA00022801"/>
    </source>
</evidence>
<comment type="caution">
    <text evidence="14">The sequence shown here is derived from an EMBL/GenBank/DDBJ whole genome shotgun (WGS) entry which is preliminary data.</text>
</comment>
<dbReference type="InterPro" id="IPR013659">
    <property type="entry name" value="A_deaminase_N"/>
</dbReference>
<feature type="transmembrane region" description="Helical" evidence="11">
    <location>
        <begin position="15"/>
        <end position="40"/>
    </location>
</feature>
<feature type="domain" description="Adenosine deaminase" evidence="12">
    <location>
        <begin position="247"/>
        <end position="507"/>
    </location>
</feature>
<protein>
    <recommendedName>
        <fullName evidence="5">Adenosine deaminase</fullName>
        <ecNumber evidence="4">3.5.4.4</ecNumber>
    </recommendedName>
</protein>
<comment type="similarity">
    <text evidence="3">Belongs to the metallo-dependent hydrolases superfamily. Adenosine and AMP deaminases family. ADGF subfamily.</text>
</comment>
<comment type="catalytic activity">
    <reaction evidence="10">
        <text>adenosine + H2O + H(+) = inosine + NH4(+)</text>
        <dbReference type="Rhea" id="RHEA:24408"/>
        <dbReference type="ChEBI" id="CHEBI:15377"/>
        <dbReference type="ChEBI" id="CHEBI:15378"/>
        <dbReference type="ChEBI" id="CHEBI:16335"/>
        <dbReference type="ChEBI" id="CHEBI:17596"/>
        <dbReference type="ChEBI" id="CHEBI:28938"/>
        <dbReference type="EC" id="3.5.4.4"/>
    </reaction>
</comment>
<name>A0AAD4K1W5_9MUSC</name>
<evidence type="ECO:0000256" key="1">
    <source>
        <dbReference type="ARBA" id="ARBA00001947"/>
    </source>
</evidence>
<dbReference type="AlphaFoldDB" id="A0AAD4K1W5"/>
<dbReference type="NCBIfam" id="TIGR01431">
    <property type="entry name" value="adm_rel"/>
    <property type="match status" value="1"/>
</dbReference>
<dbReference type="FunFam" id="3.20.20.140:FF:000017">
    <property type="entry name" value="Adenosine deaminase 2"/>
    <property type="match status" value="1"/>
</dbReference>
<evidence type="ECO:0000256" key="4">
    <source>
        <dbReference type="ARBA" id="ARBA00012784"/>
    </source>
</evidence>
<keyword evidence="15" id="KW-1185">Reference proteome</keyword>
<keyword evidence="11" id="KW-0472">Membrane</keyword>
<dbReference type="GO" id="GO:0046103">
    <property type="term" value="P:inosine biosynthetic process"/>
    <property type="evidence" value="ECO:0007669"/>
    <property type="project" value="TreeGrafter"/>
</dbReference>
<dbReference type="GO" id="GO:0004000">
    <property type="term" value="F:adenosine deaminase activity"/>
    <property type="evidence" value="ECO:0007669"/>
    <property type="project" value="InterPro"/>
</dbReference>
<proteinExistence type="inferred from homology"/>
<dbReference type="InterPro" id="IPR006331">
    <property type="entry name" value="ADGF"/>
</dbReference>
<evidence type="ECO:0000313" key="14">
    <source>
        <dbReference type="EMBL" id="KAH8371702.1"/>
    </source>
</evidence>